<feature type="signal peptide" evidence="4">
    <location>
        <begin position="1"/>
        <end position="24"/>
    </location>
</feature>
<organism evidence="5 6">
    <name type="scientific">Aquimarina addita</name>
    <dbReference type="NCBI Taxonomy" id="870485"/>
    <lineage>
        <taxon>Bacteria</taxon>
        <taxon>Pseudomonadati</taxon>
        <taxon>Bacteroidota</taxon>
        <taxon>Flavobacteriia</taxon>
        <taxon>Flavobacteriales</taxon>
        <taxon>Flavobacteriaceae</taxon>
        <taxon>Aquimarina</taxon>
    </lineage>
</organism>
<protein>
    <submittedName>
        <fullName evidence="5">Ankyrin repeat domain-containing protein</fullName>
    </submittedName>
</protein>
<comment type="caution">
    <text evidence="5">The sequence shown here is derived from an EMBL/GenBank/DDBJ whole genome shotgun (WGS) entry which is preliminary data.</text>
</comment>
<evidence type="ECO:0000313" key="6">
    <source>
        <dbReference type="Proteomes" id="UP001500459"/>
    </source>
</evidence>
<keyword evidence="1" id="KW-0677">Repeat</keyword>
<feature type="repeat" description="ANK" evidence="3">
    <location>
        <begin position="96"/>
        <end position="128"/>
    </location>
</feature>
<dbReference type="PROSITE" id="PS50088">
    <property type="entry name" value="ANK_REPEAT"/>
    <property type="match status" value="5"/>
</dbReference>
<dbReference type="PANTHER" id="PTHR24198">
    <property type="entry name" value="ANKYRIN REPEAT AND PROTEIN KINASE DOMAIN-CONTAINING PROTEIN"/>
    <property type="match status" value="1"/>
</dbReference>
<feature type="repeat" description="ANK" evidence="3">
    <location>
        <begin position="304"/>
        <end position="336"/>
    </location>
</feature>
<feature type="repeat" description="ANK" evidence="3">
    <location>
        <begin position="410"/>
        <end position="443"/>
    </location>
</feature>
<feature type="repeat" description="ANK" evidence="3">
    <location>
        <begin position="270"/>
        <end position="303"/>
    </location>
</feature>
<evidence type="ECO:0000313" key="5">
    <source>
        <dbReference type="EMBL" id="GAA3516346.1"/>
    </source>
</evidence>
<dbReference type="EMBL" id="BAABCW010000016">
    <property type="protein sequence ID" value="GAA3516346.1"/>
    <property type="molecule type" value="Genomic_DNA"/>
</dbReference>
<dbReference type="Pfam" id="PF12796">
    <property type="entry name" value="Ank_2"/>
    <property type="match status" value="3"/>
</dbReference>
<name>A0ABP6UQP2_9FLAO</name>
<proteinExistence type="predicted"/>
<keyword evidence="2 3" id="KW-0040">ANK repeat</keyword>
<sequence length="469" mass="52761">MKKMIYFKNLLYLILCISIRISFAQDANAFLDREYWKTNPDIADVEQKITDGNDISELNRHFFDAVSYALIEKVDNETIKHLLTKKGNDVNKLTHDGRTYIFWAAYRGNIKMMQFLVDNGAKTNIIDSHGYSLLNFAAVTGQLSTALYDFCIAQGADVSNEKNNDGANALLLVAPFITDYKLVDYFTSKGIDIHSTDDDGNGIFNYAAKRGNVLLMDALIKKKVSYDGTNANDENAMIFASEGTRGYSNSVEIFQYLEKLGIEPNVTTKKGNTPLHSLAYKSKDTIVLAYFLSKGVDINQQDDTGRSALINAIQWGNVKVTQFLVDKGANIFVKDSKGNNLAYYLMKQYNTQKPEEFDQKLAIFSKKGFDILQQQENGNTLFHLALDYHNTEVLEKVKTFGIDVNTKNKDGITPLHKAAMIAKNDAVLKYLLTIGADKAIKTDFEESVYDLASENELLQKQEVVLNFLK</sequence>
<keyword evidence="4" id="KW-0732">Signal</keyword>
<keyword evidence="6" id="KW-1185">Reference proteome</keyword>
<dbReference type="InterPro" id="IPR002110">
    <property type="entry name" value="Ankyrin_rpt"/>
</dbReference>
<evidence type="ECO:0000256" key="3">
    <source>
        <dbReference type="PROSITE-ProRule" id="PRU00023"/>
    </source>
</evidence>
<accession>A0ABP6UQP2</accession>
<feature type="repeat" description="ANK" evidence="3">
    <location>
        <begin position="377"/>
        <end position="409"/>
    </location>
</feature>
<dbReference type="PROSITE" id="PS50297">
    <property type="entry name" value="ANK_REP_REGION"/>
    <property type="match status" value="4"/>
</dbReference>
<dbReference type="SUPFAM" id="SSF48403">
    <property type="entry name" value="Ankyrin repeat"/>
    <property type="match status" value="2"/>
</dbReference>
<evidence type="ECO:0000256" key="1">
    <source>
        <dbReference type="ARBA" id="ARBA00022737"/>
    </source>
</evidence>
<dbReference type="Proteomes" id="UP001500459">
    <property type="component" value="Unassembled WGS sequence"/>
</dbReference>
<dbReference type="PANTHER" id="PTHR24198:SF165">
    <property type="entry name" value="ANKYRIN REPEAT-CONTAINING PROTEIN-RELATED"/>
    <property type="match status" value="1"/>
</dbReference>
<dbReference type="SMART" id="SM00248">
    <property type="entry name" value="ANK"/>
    <property type="match status" value="9"/>
</dbReference>
<feature type="chain" id="PRO_5045277393" evidence="4">
    <location>
        <begin position="25"/>
        <end position="469"/>
    </location>
</feature>
<evidence type="ECO:0000256" key="4">
    <source>
        <dbReference type="SAM" id="SignalP"/>
    </source>
</evidence>
<gene>
    <name evidence="5" type="ORF">GCM10022393_33030</name>
</gene>
<dbReference type="RefSeq" id="WP_344929315.1">
    <property type="nucleotide sequence ID" value="NZ_BAABCW010000016.1"/>
</dbReference>
<dbReference type="InterPro" id="IPR036770">
    <property type="entry name" value="Ankyrin_rpt-contain_sf"/>
</dbReference>
<reference evidence="6" key="1">
    <citation type="journal article" date="2019" name="Int. J. Syst. Evol. Microbiol.">
        <title>The Global Catalogue of Microorganisms (GCM) 10K type strain sequencing project: providing services to taxonomists for standard genome sequencing and annotation.</title>
        <authorList>
            <consortium name="The Broad Institute Genomics Platform"/>
            <consortium name="The Broad Institute Genome Sequencing Center for Infectious Disease"/>
            <person name="Wu L."/>
            <person name="Ma J."/>
        </authorList>
    </citation>
    <scope>NUCLEOTIDE SEQUENCE [LARGE SCALE GENOMIC DNA]</scope>
    <source>
        <strain evidence="6">JCM 17106</strain>
    </source>
</reference>
<evidence type="ECO:0000256" key="2">
    <source>
        <dbReference type="ARBA" id="ARBA00023043"/>
    </source>
</evidence>
<dbReference type="Gene3D" id="1.25.40.20">
    <property type="entry name" value="Ankyrin repeat-containing domain"/>
    <property type="match status" value="2"/>
</dbReference>